<dbReference type="SUPFAM" id="SSF88659">
    <property type="entry name" value="Sigma3 and sigma4 domains of RNA polymerase sigma factors"/>
    <property type="match status" value="1"/>
</dbReference>
<dbReference type="InterPro" id="IPR013325">
    <property type="entry name" value="RNA_pol_sigma_r2"/>
</dbReference>
<dbReference type="GO" id="GO:0006352">
    <property type="term" value="P:DNA-templated transcription initiation"/>
    <property type="evidence" value="ECO:0007669"/>
    <property type="project" value="InterPro"/>
</dbReference>
<dbReference type="InterPro" id="IPR013324">
    <property type="entry name" value="RNA_pol_sigma_r3/r4-like"/>
</dbReference>
<keyword evidence="4" id="KW-0804">Transcription</keyword>
<dbReference type="Gene3D" id="1.10.1740.10">
    <property type="match status" value="1"/>
</dbReference>
<dbReference type="RefSeq" id="WP_304995582.1">
    <property type="nucleotide sequence ID" value="NZ_CP101717.1"/>
</dbReference>
<dbReference type="PANTHER" id="PTHR43133:SF62">
    <property type="entry name" value="RNA POLYMERASE SIGMA FACTOR SIGZ"/>
    <property type="match status" value="1"/>
</dbReference>
<dbReference type="EMBL" id="CP101717">
    <property type="protein sequence ID" value="WLD58296.1"/>
    <property type="molecule type" value="Genomic_DNA"/>
</dbReference>
<dbReference type="NCBIfam" id="TIGR02937">
    <property type="entry name" value="sigma70-ECF"/>
    <property type="match status" value="1"/>
</dbReference>
<evidence type="ECO:0000256" key="4">
    <source>
        <dbReference type="ARBA" id="ARBA00023163"/>
    </source>
</evidence>
<dbReference type="InterPro" id="IPR039425">
    <property type="entry name" value="RNA_pol_sigma-70-like"/>
</dbReference>
<keyword evidence="2" id="KW-0805">Transcription regulation</keyword>
<comment type="similarity">
    <text evidence="1">Belongs to the sigma-70 factor family. ECF subfamily.</text>
</comment>
<dbReference type="GO" id="GO:0003677">
    <property type="term" value="F:DNA binding"/>
    <property type="evidence" value="ECO:0007669"/>
    <property type="project" value="InterPro"/>
</dbReference>
<evidence type="ECO:0000259" key="5">
    <source>
        <dbReference type="Pfam" id="PF04542"/>
    </source>
</evidence>
<gene>
    <name evidence="7" type="ORF">NFC81_00540</name>
</gene>
<protein>
    <submittedName>
        <fullName evidence="7">Sigma-70 family RNA polymerase sigma factor</fullName>
    </submittedName>
</protein>
<dbReference type="SUPFAM" id="SSF88946">
    <property type="entry name" value="Sigma2 domain of RNA polymerase sigma factors"/>
    <property type="match status" value="1"/>
</dbReference>
<evidence type="ECO:0000313" key="7">
    <source>
        <dbReference type="EMBL" id="WLD58296.1"/>
    </source>
</evidence>
<evidence type="ECO:0000256" key="3">
    <source>
        <dbReference type="ARBA" id="ARBA00023082"/>
    </source>
</evidence>
<dbReference type="Pfam" id="PF08281">
    <property type="entry name" value="Sigma70_r4_2"/>
    <property type="match status" value="1"/>
</dbReference>
<dbReference type="AlphaFoldDB" id="A0AB38YG44"/>
<keyword evidence="3" id="KW-0731">Sigma factor</keyword>
<proteinExistence type="inferred from homology"/>
<evidence type="ECO:0000256" key="1">
    <source>
        <dbReference type="ARBA" id="ARBA00010641"/>
    </source>
</evidence>
<accession>A0AB38YG44</accession>
<dbReference type="GO" id="GO:0016987">
    <property type="term" value="F:sigma factor activity"/>
    <property type="evidence" value="ECO:0007669"/>
    <property type="project" value="UniProtKB-KW"/>
</dbReference>
<reference evidence="7" key="1">
    <citation type="submission" date="2022-07" db="EMBL/GenBank/DDBJ databases">
        <title>Complete genome sequence of Salinispirillum sp. LH10-3-1 capable of multiple carbohydrate inversion isolated from a soda lake.</title>
        <authorList>
            <person name="Liu J."/>
            <person name="Zhai Y."/>
            <person name="Zhang H."/>
            <person name="Yang H."/>
            <person name="Qu J."/>
            <person name="Li J."/>
        </authorList>
    </citation>
    <scope>NUCLEOTIDE SEQUENCE</scope>
    <source>
        <strain evidence="7">LH 10-3-1</strain>
    </source>
</reference>
<organism evidence="7">
    <name type="scientific">Salinispirillum sp. LH 10-3-1</name>
    <dbReference type="NCBI Taxonomy" id="2952525"/>
    <lineage>
        <taxon>Bacteria</taxon>
        <taxon>Pseudomonadati</taxon>
        <taxon>Pseudomonadota</taxon>
        <taxon>Gammaproteobacteria</taxon>
        <taxon>Oceanospirillales</taxon>
        <taxon>Saccharospirillaceae</taxon>
        <taxon>Salinispirillum</taxon>
    </lineage>
</organism>
<dbReference type="Gene3D" id="1.10.10.10">
    <property type="entry name" value="Winged helix-like DNA-binding domain superfamily/Winged helix DNA-binding domain"/>
    <property type="match status" value="1"/>
</dbReference>
<dbReference type="InterPro" id="IPR013249">
    <property type="entry name" value="RNA_pol_sigma70_r4_t2"/>
</dbReference>
<sequence>MRDKTVAIRNKTAGVGTQPSSHAPELALLLYRMKQRDHAALKRLYELTSARLMAVIMRILNDEGESADVLQDLYLKLWQRPEKYVPSGSAWGWLCVVARHAALDQLKHRQRRREDALVDVEQVLQALAGPAEAFSLPEVGVDRCMARLAEEPRRAIVLSYVHGYSHQELVAVMQRPLGTIKSWVRRGLQELKQCLQS</sequence>
<dbReference type="Pfam" id="PF04542">
    <property type="entry name" value="Sigma70_r2"/>
    <property type="match status" value="1"/>
</dbReference>
<feature type="domain" description="RNA polymerase sigma-70 region 2" evidence="5">
    <location>
        <begin position="44"/>
        <end position="112"/>
    </location>
</feature>
<dbReference type="InterPro" id="IPR036388">
    <property type="entry name" value="WH-like_DNA-bd_sf"/>
</dbReference>
<evidence type="ECO:0000256" key="2">
    <source>
        <dbReference type="ARBA" id="ARBA00023015"/>
    </source>
</evidence>
<dbReference type="PANTHER" id="PTHR43133">
    <property type="entry name" value="RNA POLYMERASE ECF-TYPE SIGMA FACTO"/>
    <property type="match status" value="1"/>
</dbReference>
<dbReference type="InterPro" id="IPR014284">
    <property type="entry name" value="RNA_pol_sigma-70_dom"/>
</dbReference>
<dbReference type="InterPro" id="IPR007627">
    <property type="entry name" value="RNA_pol_sigma70_r2"/>
</dbReference>
<feature type="domain" description="RNA polymerase sigma factor 70 region 4 type 2" evidence="6">
    <location>
        <begin position="141"/>
        <end position="191"/>
    </location>
</feature>
<evidence type="ECO:0000259" key="6">
    <source>
        <dbReference type="Pfam" id="PF08281"/>
    </source>
</evidence>
<name>A0AB38YG44_9GAMM</name>